<reference evidence="13 15" key="2">
    <citation type="journal article" date="2013" name="Nature">
        <title>Insights into bilaterian evolution from three spiralian genomes.</title>
        <authorList>
            <person name="Simakov O."/>
            <person name="Marletaz F."/>
            <person name="Cho S.J."/>
            <person name="Edsinger-Gonzales E."/>
            <person name="Havlak P."/>
            <person name="Hellsten U."/>
            <person name="Kuo D.H."/>
            <person name="Larsson T."/>
            <person name="Lv J."/>
            <person name="Arendt D."/>
            <person name="Savage R."/>
            <person name="Osoegawa K."/>
            <person name="de Jong P."/>
            <person name="Grimwood J."/>
            <person name="Chapman J.A."/>
            <person name="Shapiro H."/>
            <person name="Aerts A."/>
            <person name="Otillar R.P."/>
            <person name="Terry A.Y."/>
            <person name="Boore J.L."/>
            <person name="Grigoriev I.V."/>
            <person name="Lindberg D.R."/>
            <person name="Seaver E.C."/>
            <person name="Weisblat D.A."/>
            <person name="Putnam N.H."/>
            <person name="Rokhsar D.S."/>
        </authorList>
    </citation>
    <scope>NUCLEOTIDE SEQUENCE</scope>
    <source>
        <strain evidence="13 15">I ESC-2004</strain>
    </source>
</reference>
<dbReference type="STRING" id="283909.R7USI3"/>
<evidence type="ECO:0000256" key="11">
    <source>
        <dbReference type="RuleBase" id="RU000679"/>
    </source>
</evidence>
<dbReference type="HOGENOM" id="CLU_020415_3_2_1"/>
<dbReference type="EMBL" id="AMQN01007254">
    <property type="status" value="NOT_ANNOTATED_CDS"/>
    <property type="molecule type" value="Genomic_DNA"/>
</dbReference>
<comment type="subcellular location">
    <subcellularLocation>
        <location evidence="1">Membrane</location>
        <topology evidence="1">Multi-pass membrane protein</topology>
    </subcellularLocation>
</comment>
<evidence type="ECO:0000256" key="6">
    <source>
        <dbReference type="ARBA" id="ARBA00023053"/>
    </source>
</evidence>
<dbReference type="GO" id="GO:0015280">
    <property type="term" value="F:ligand-gated sodium channel activity"/>
    <property type="evidence" value="ECO:0007669"/>
    <property type="project" value="TreeGrafter"/>
</dbReference>
<evidence type="ECO:0000256" key="7">
    <source>
        <dbReference type="ARBA" id="ARBA00023065"/>
    </source>
</evidence>
<evidence type="ECO:0000256" key="9">
    <source>
        <dbReference type="ARBA" id="ARBA00023201"/>
    </source>
</evidence>
<reference evidence="15" key="1">
    <citation type="submission" date="2012-12" db="EMBL/GenBank/DDBJ databases">
        <authorList>
            <person name="Hellsten U."/>
            <person name="Grimwood J."/>
            <person name="Chapman J.A."/>
            <person name="Shapiro H."/>
            <person name="Aerts A."/>
            <person name="Otillar R.P."/>
            <person name="Terry A.Y."/>
            <person name="Boore J.L."/>
            <person name="Simakov O."/>
            <person name="Marletaz F."/>
            <person name="Cho S.-J."/>
            <person name="Edsinger-Gonzales E."/>
            <person name="Havlak P."/>
            <person name="Kuo D.-H."/>
            <person name="Larsson T."/>
            <person name="Lv J."/>
            <person name="Arendt D."/>
            <person name="Savage R."/>
            <person name="Osoegawa K."/>
            <person name="de Jong P."/>
            <person name="Lindberg D.R."/>
            <person name="Seaver E.C."/>
            <person name="Weisblat D.A."/>
            <person name="Putnam N.H."/>
            <person name="Grigoriev I.V."/>
            <person name="Rokhsar D.S."/>
        </authorList>
    </citation>
    <scope>NUCLEOTIDE SEQUENCE</scope>
    <source>
        <strain evidence="15">I ESC-2004</strain>
    </source>
</reference>
<dbReference type="FunCoup" id="R7USI3">
    <property type="interactions" value="96"/>
</dbReference>
<protein>
    <submittedName>
        <fullName evidence="13 14">Uncharacterized protein</fullName>
    </submittedName>
</protein>
<feature type="transmembrane region" description="Helical" evidence="12">
    <location>
        <begin position="75"/>
        <end position="97"/>
    </location>
</feature>
<keyword evidence="6" id="KW-0915">Sodium</keyword>
<gene>
    <name evidence="13" type="ORF">CAPTEDRAFT_218320</name>
</gene>
<evidence type="ECO:0000256" key="3">
    <source>
        <dbReference type="ARBA" id="ARBA00022461"/>
    </source>
</evidence>
<dbReference type="OrthoDB" id="8065060at2759"/>
<dbReference type="PRINTS" id="PR01078">
    <property type="entry name" value="AMINACHANNEL"/>
</dbReference>
<keyword evidence="5 12" id="KW-1133">Transmembrane helix</keyword>
<evidence type="ECO:0000256" key="2">
    <source>
        <dbReference type="ARBA" id="ARBA00022448"/>
    </source>
</evidence>
<keyword evidence="10 11" id="KW-0407">Ion channel</keyword>
<dbReference type="EnsemblMetazoa" id="CapteT218320">
    <property type="protein sequence ID" value="CapteP218320"/>
    <property type="gene ID" value="CapteG218320"/>
</dbReference>
<organism evidence="13">
    <name type="scientific">Capitella teleta</name>
    <name type="common">Polychaete worm</name>
    <dbReference type="NCBI Taxonomy" id="283909"/>
    <lineage>
        <taxon>Eukaryota</taxon>
        <taxon>Metazoa</taxon>
        <taxon>Spiralia</taxon>
        <taxon>Lophotrochozoa</taxon>
        <taxon>Annelida</taxon>
        <taxon>Polychaeta</taxon>
        <taxon>Sedentaria</taxon>
        <taxon>Scolecida</taxon>
        <taxon>Capitellidae</taxon>
        <taxon>Capitella</taxon>
    </lineage>
</organism>
<dbReference type="Gene3D" id="2.60.470.10">
    <property type="entry name" value="Acid-sensing ion channels like domains"/>
    <property type="match status" value="1"/>
</dbReference>
<accession>R7USI3</accession>
<proteinExistence type="inferred from homology"/>
<keyword evidence="4 11" id="KW-0812">Transmembrane</keyword>
<evidence type="ECO:0000256" key="12">
    <source>
        <dbReference type="SAM" id="Phobius"/>
    </source>
</evidence>
<evidence type="ECO:0000256" key="1">
    <source>
        <dbReference type="ARBA" id="ARBA00004141"/>
    </source>
</evidence>
<evidence type="ECO:0000313" key="14">
    <source>
        <dbReference type="EnsemblMetazoa" id="CapteP218320"/>
    </source>
</evidence>
<evidence type="ECO:0000313" key="15">
    <source>
        <dbReference type="Proteomes" id="UP000014760"/>
    </source>
</evidence>
<reference evidence="14" key="3">
    <citation type="submission" date="2015-06" db="UniProtKB">
        <authorList>
            <consortium name="EnsemblMetazoa"/>
        </authorList>
    </citation>
    <scope>IDENTIFICATION</scope>
</reference>
<keyword evidence="15" id="KW-1185">Reference proteome</keyword>
<dbReference type="Proteomes" id="UP000014760">
    <property type="component" value="Unassembled WGS sequence"/>
</dbReference>
<keyword evidence="8 12" id="KW-0472">Membrane</keyword>
<evidence type="ECO:0000256" key="8">
    <source>
        <dbReference type="ARBA" id="ARBA00023136"/>
    </source>
</evidence>
<keyword evidence="3 11" id="KW-0894">Sodium channel</keyword>
<dbReference type="PANTHER" id="PTHR11690">
    <property type="entry name" value="AMILORIDE-SENSITIVE SODIUM CHANNEL-RELATED"/>
    <property type="match status" value="1"/>
</dbReference>
<dbReference type="InterPro" id="IPR001873">
    <property type="entry name" value="ENaC"/>
</dbReference>
<name>R7USI3_CAPTE</name>
<dbReference type="Pfam" id="PF00858">
    <property type="entry name" value="ASC"/>
    <property type="match status" value="1"/>
</dbReference>
<dbReference type="GO" id="GO:0005886">
    <property type="term" value="C:plasma membrane"/>
    <property type="evidence" value="ECO:0007669"/>
    <property type="project" value="TreeGrafter"/>
</dbReference>
<keyword evidence="7 11" id="KW-0406">Ion transport</keyword>
<sequence length="486" mass="54588">MNPHIYGHKWMQQKVRFRGQNVSISLAQCQPEETEVKAEVTPSEDPGRFQTYAANATLHGVRYLGDPSVGRRRRVVWGVLLFLLAAFFSLVISLRFLKFKERPVSRRSQVVVVDEMELPAVTVCNLNMLKKSFMEEDSFMGNVFLATDSLTESESNVNLSDPEVKARVDEYDLKEVFQKGAFTLDEMLSYCTYQSIPVNCSTYFTQVLTGMGFCYTLNAREFIAKNGGVKVSRSGIQYGFSVAINVNQDEYFVQSGDSAGVQVLVHDPNEYPLVESHGMVLSPGVEAYLAISKTQIKRLPPPYGFNNSCVDTASPDFVNPLKYFEPYSMSACSQNCYLAFIVDVKGCGCVPYNLAAGGEREKECDCRDACERNLFSVTKSESSYPSERKRELLSRKLNVTDSAMFKRNYLRMNVFVPDLSYLLFEEVPSYTLGDFQAIGIGETHVKLGLSLEPGRPKMGKFAFWAKVGRSRDMSTLNLSLFSPCMT</sequence>
<evidence type="ECO:0000256" key="4">
    <source>
        <dbReference type="ARBA" id="ARBA00022692"/>
    </source>
</evidence>
<dbReference type="EMBL" id="KB300307">
    <property type="protein sequence ID" value="ELU06887.1"/>
    <property type="molecule type" value="Genomic_DNA"/>
</dbReference>
<evidence type="ECO:0000256" key="10">
    <source>
        <dbReference type="ARBA" id="ARBA00023303"/>
    </source>
</evidence>
<keyword evidence="2 11" id="KW-0813">Transport</keyword>
<comment type="similarity">
    <text evidence="11">Belongs to the amiloride-sensitive sodium channel (TC 1.A.6) family.</text>
</comment>
<evidence type="ECO:0000256" key="5">
    <source>
        <dbReference type="ARBA" id="ARBA00022989"/>
    </source>
</evidence>
<dbReference type="OMA" id="CPMARAQ"/>
<dbReference type="PANTHER" id="PTHR11690:SF296">
    <property type="entry name" value="DEGENERIN-LIKE PROTEIN DEL-10"/>
    <property type="match status" value="1"/>
</dbReference>
<evidence type="ECO:0000313" key="13">
    <source>
        <dbReference type="EMBL" id="ELU06887.1"/>
    </source>
</evidence>
<dbReference type="AlphaFoldDB" id="R7USI3"/>
<keyword evidence="9 11" id="KW-0739">Sodium transport</keyword>